<feature type="active site" evidence="5">
    <location>
        <position position="379"/>
    </location>
</feature>
<name>A0A913HL99_STRER</name>
<dbReference type="WBParaSite" id="SSTP_0000316900.1">
    <property type="protein sequence ID" value="SSTP_0000316900.1"/>
    <property type="gene ID" value="SSTP_0000316900"/>
</dbReference>
<dbReference type="InterPro" id="IPR012341">
    <property type="entry name" value="6hp_glycosidase-like_sf"/>
</dbReference>
<dbReference type="InterPro" id="IPR003137">
    <property type="entry name" value="PA_domain"/>
</dbReference>
<keyword evidence="7" id="KW-0378">Hydrolase</keyword>
<dbReference type="GO" id="GO:0005975">
    <property type="term" value="P:carbohydrate metabolic process"/>
    <property type="evidence" value="ECO:0007669"/>
    <property type="project" value="InterPro"/>
</dbReference>
<dbReference type="AlphaFoldDB" id="A0A913HL99"/>
<dbReference type="GO" id="GO:0016020">
    <property type="term" value="C:membrane"/>
    <property type="evidence" value="ECO:0007669"/>
    <property type="project" value="InterPro"/>
</dbReference>
<keyword evidence="4" id="KW-0325">Glycoprotein</keyword>
<evidence type="ECO:0000313" key="10">
    <source>
        <dbReference type="Proteomes" id="UP000035681"/>
    </source>
</evidence>
<evidence type="ECO:0000256" key="7">
    <source>
        <dbReference type="RuleBase" id="RU361193"/>
    </source>
</evidence>
<protein>
    <recommendedName>
        <fullName evidence="7">alpha-1,2-Mannosidase</fullName>
        <ecNumber evidence="7">3.2.1.-</ecNumber>
    </recommendedName>
</protein>
<keyword evidence="7" id="KW-0326">Glycosidase</keyword>
<evidence type="ECO:0000256" key="5">
    <source>
        <dbReference type="PIRSR" id="PIRSR601382-1"/>
    </source>
</evidence>
<keyword evidence="3" id="KW-0256">Endoplasmic reticulum</keyword>
<keyword evidence="8" id="KW-0732">Signal</keyword>
<dbReference type="InterPro" id="IPR036026">
    <property type="entry name" value="Seven-hairpin_glycosidases"/>
</dbReference>
<evidence type="ECO:0000256" key="3">
    <source>
        <dbReference type="ARBA" id="ARBA00022824"/>
    </source>
</evidence>
<dbReference type="EC" id="3.2.1.-" evidence="7"/>
<keyword evidence="6" id="KW-0479">Metal-binding</keyword>
<feature type="domain" description="PA" evidence="9">
    <location>
        <begin position="703"/>
        <end position="782"/>
    </location>
</feature>
<dbReference type="Pfam" id="PF02225">
    <property type="entry name" value="PA"/>
    <property type="match status" value="1"/>
</dbReference>
<dbReference type="GO" id="GO:1904380">
    <property type="term" value="P:endoplasmic reticulum mannose trimming"/>
    <property type="evidence" value="ECO:0007669"/>
    <property type="project" value="InterPro"/>
</dbReference>
<dbReference type="PANTHER" id="PTHR45679">
    <property type="entry name" value="ER DEGRADATION-ENHANCING ALPHA-MANNOSIDASE-LIKE PROTEIN 2"/>
    <property type="match status" value="1"/>
</dbReference>
<reference evidence="11" key="1">
    <citation type="submission" date="2022-10" db="UniProtKB">
        <authorList>
            <consortium name="WormBaseParasite"/>
        </authorList>
    </citation>
    <scope>IDENTIFICATION</scope>
</reference>
<dbReference type="Gene3D" id="3.50.30.30">
    <property type="match status" value="1"/>
</dbReference>
<dbReference type="SUPFAM" id="SSF52025">
    <property type="entry name" value="PA domain"/>
    <property type="match status" value="1"/>
</dbReference>
<dbReference type="GO" id="GO:0044322">
    <property type="term" value="C:endoplasmic reticulum quality control compartment"/>
    <property type="evidence" value="ECO:0007669"/>
    <property type="project" value="GOC"/>
</dbReference>
<feature type="active site" description="Proton donor" evidence="5">
    <location>
        <position position="361"/>
    </location>
</feature>
<feature type="active site" evidence="5">
    <location>
        <position position="267"/>
    </location>
</feature>
<sequence>MKLVIHLFILCLSFLIKDAKCFIDKKQLKQTVHQMFLHGYNSYLKFAKYDDELMPLSCKGRKRGITPSRGNIDDALGNFSLTLVDSLDTLIVLKEFDEFEKAVRMVIDNVQFDSNLDVSVFEVNIRMIGGLISAHLMANILQKHDKNRMVWYKGELLEMAEKLGKKLLPAFNTTTGIPFSRVNLKYGITDKIKNQKNTCTACGGTMILEFAALSRLTGNPIFEEKAKKSMDFLWSQRHKESDLMGTVLNIHSGDWIRREAGIGAGIDSYYEYCLKAYILLGDEVYLHRFNKHYKAIMKYLNKKGLFINVHMDKPNVASRSFMDSLLAFWPGLQVLKGDIKPAIEMHEMLYLVMKKHKLIPEAFTYDFQVHWGQHLLRPEFIESTYFLYKATKDEHYLKVAADVVKSLNDHVKVKCGFAAIKDVRTMTHEDQMESFLLAETFKYLYMIFAEPEDLIFDPDVFVLTTEAHFLPLSIGESSMNKPRKIFLDLDEVVDEDHNKYDKICPYYEEQFKNTEKIAEYGKNIRLETQAFVKQLISGTDPKDDTCELVQPQLDPKNFKYDDKEQIKMLSDMGITVDLDKSGNIKFTHTPVTFQSQAQKYLEDTLLLSADHVIVMAGKEFVGEHAQCPGRAKQGLVYITEMIAIHKTLSESGESILMQLTRTVQILTPPYYGMKFKTIAAPAQYGYNFNKYKFVIGKLELATPLGGCSPLENKEDYVGKIVIVKRGQCMFQEKSRNAQKVGAIGVIVIDNVIGSSHETTLPFAMAGDNAQEDDIVIPTVLLYDIEAQELLKSFQKDPNIIVRIGESFANPLHIFKQNLLGLIKN</sequence>
<feature type="active site" description="Proton donor" evidence="5">
    <location>
        <position position="122"/>
    </location>
</feature>
<evidence type="ECO:0000256" key="2">
    <source>
        <dbReference type="ARBA" id="ARBA00007658"/>
    </source>
</evidence>
<keyword evidence="10" id="KW-1185">Reference proteome</keyword>
<comment type="subcellular location">
    <subcellularLocation>
        <location evidence="1">Endoplasmic reticulum</location>
    </subcellularLocation>
</comment>
<evidence type="ECO:0000256" key="4">
    <source>
        <dbReference type="ARBA" id="ARBA00023180"/>
    </source>
</evidence>
<evidence type="ECO:0000259" key="9">
    <source>
        <dbReference type="Pfam" id="PF02225"/>
    </source>
</evidence>
<dbReference type="Gene3D" id="1.50.10.10">
    <property type="match status" value="1"/>
</dbReference>
<accession>A0A913HL99</accession>
<dbReference type="Proteomes" id="UP000035681">
    <property type="component" value="Unplaced"/>
</dbReference>
<evidence type="ECO:0000256" key="6">
    <source>
        <dbReference type="PIRSR" id="PIRSR601382-2"/>
    </source>
</evidence>
<dbReference type="GO" id="GO:0004571">
    <property type="term" value="F:mannosyl-oligosaccharide 1,2-alpha-mannosidase activity"/>
    <property type="evidence" value="ECO:0007669"/>
    <property type="project" value="InterPro"/>
</dbReference>
<dbReference type="PRINTS" id="PR00747">
    <property type="entry name" value="GLYHDRLASE47"/>
</dbReference>
<organism evidence="11">
    <name type="scientific">Strongyloides stercoralis</name>
    <name type="common">Threadworm</name>
    <dbReference type="NCBI Taxonomy" id="6248"/>
    <lineage>
        <taxon>Eukaryota</taxon>
        <taxon>Metazoa</taxon>
        <taxon>Ecdysozoa</taxon>
        <taxon>Nematoda</taxon>
        <taxon>Chromadorea</taxon>
        <taxon>Rhabditida</taxon>
        <taxon>Tylenchina</taxon>
        <taxon>Panagrolaimomorpha</taxon>
        <taxon>Strongyloidoidea</taxon>
        <taxon>Strongyloididae</taxon>
        <taxon>Strongyloides</taxon>
    </lineage>
</organism>
<dbReference type="PANTHER" id="PTHR45679:SF2">
    <property type="entry name" value="ER DEGRADATION-ENHANCING ALPHA-MANNOSIDASE-LIKE PROTEIN 3"/>
    <property type="match status" value="1"/>
</dbReference>
<evidence type="ECO:0000256" key="1">
    <source>
        <dbReference type="ARBA" id="ARBA00004240"/>
    </source>
</evidence>
<dbReference type="InterPro" id="IPR044674">
    <property type="entry name" value="EDEM1/2/3"/>
</dbReference>
<evidence type="ECO:0000256" key="8">
    <source>
        <dbReference type="SAM" id="SignalP"/>
    </source>
</evidence>
<dbReference type="WBParaSite" id="TCONS_00000465.p1">
    <property type="protein sequence ID" value="TCONS_00000465.p1"/>
    <property type="gene ID" value="XLOC_000475"/>
</dbReference>
<dbReference type="InterPro" id="IPR046450">
    <property type="entry name" value="PA_dom_sf"/>
</dbReference>
<dbReference type="GO" id="GO:0005509">
    <property type="term" value="F:calcium ion binding"/>
    <property type="evidence" value="ECO:0007669"/>
    <property type="project" value="InterPro"/>
</dbReference>
<comment type="similarity">
    <text evidence="2 7">Belongs to the glycosyl hydrolase 47 family.</text>
</comment>
<feature type="binding site" evidence="6">
    <location>
        <position position="465"/>
    </location>
    <ligand>
        <name>Ca(2+)</name>
        <dbReference type="ChEBI" id="CHEBI:29108"/>
    </ligand>
</feature>
<dbReference type="Pfam" id="PF01532">
    <property type="entry name" value="Glyco_hydro_47"/>
    <property type="match status" value="1"/>
</dbReference>
<feature type="signal peptide" evidence="8">
    <location>
        <begin position="1"/>
        <end position="21"/>
    </location>
</feature>
<feature type="chain" id="PRO_5036698340" description="alpha-1,2-Mannosidase" evidence="8">
    <location>
        <begin position="22"/>
        <end position="824"/>
    </location>
</feature>
<evidence type="ECO:0000313" key="11">
    <source>
        <dbReference type="WBParaSite" id="SSTP_0000316900.1"/>
    </source>
</evidence>
<keyword evidence="6" id="KW-0106">Calcium</keyword>
<dbReference type="SUPFAM" id="SSF48225">
    <property type="entry name" value="Seven-hairpin glycosidases"/>
    <property type="match status" value="1"/>
</dbReference>
<comment type="cofactor">
    <cofactor evidence="6">
        <name>Ca(2+)</name>
        <dbReference type="ChEBI" id="CHEBI:29108"/>
    </cofactor>
</comment>
<dbReference type="InterPro" id="IPR001382">
    <property type="entry name" value="Glyco_hydro_47"/>
</dbReference>
<proteinExistence type="inferred from homology"/>